<evidence type="ECO:0000313" key="2">
    <source>
        <dbReference type="Proteomes" id="UP000636709"/>
    </source>
</evidence>
<sequence>MSCLTHPYPLIKATLASDTTGLMKPIMLDNQILLPSYLSTSLRQKIEKVCICLHVPPSMLPLPRKGDYTYSIKTRIKNQKERRERTGSWRLHNR</sequence>
<protein>
    <submittedName>
        <fullName evidence="1">Uncharacterized protein</fullName>
    </submittedName>
</protein>
<comment type="caution">
    <text evidence="1">The sequence shown here is derived from an EMBL/GenBank/DDBJ whole genome shotgun (WGS) entry which is preliminary data.</text>
</comment>
<dbReference type="EMBL" id="JACEFO010001152">
    <property type="protein sequence ID" value="KAF8747212.1"/>
    <property type="molecule type" value="Genomic_DNA"/>
</dbReference>
<proteinExistence type="predicted"/>
<organism evidence="1 2">
    <name type="scientific">Digitaria exilis</name>
    <dbReference type="NCBI Taxonomy" id="1010633"/>
    <lineage>
        <taxon>Eukaryota</taxon>
        <taxon>Viridiplantae</taxon>
        <taxon>Streptophyta</taxon>
        <taxon>Embryophyta</taxon>
        <taxon>Tracheophyta</taxon>
        <taxon>Spermatophyta</taxon>
        <taxon>Magnoliopsida</taxon>
        <taxon>Liliopsida</taxon>
        <taxon>Poales</taxon>
        <taxon>Poaceae</taxon>
        <taxon>PACMAD clade</taxon>
        <taxon>Panicoideae</taxon>
        <taxon>Panicodae</taxon>
        <taxon>Paniceae</taxon>
        <taxon>Anthephorinae</taxon>
        <taxon>Digitaria</taxon>
    </lineage>
</organism>
<accession>A0A835FDY8</accession>
<dbReference type="AlphaFoldDB" id="A0A835FDY8"/>
<name>A0A835FDY8_9POAL</name>
<reference evidence="1" key="1">
    <citation type="submission" date="2020-07" db="EMBL/GenBank/DDBJ databases">
        <title>Genome sequence and genetic diversity analysis of an under-domesticated orphan crop, white fonio (Digitaria exilis).</title>
        <authorList>
            <person name="Bennetzen J.L."/>
            <person name="Chen S."/>
            <person name="Ma X."/>
            <person name="Wang X."/>
            <person name="Yssel A.E.J."/>
            <person name="Chaluvadi S.R."/>
            <person name="Johnson M."/>
            <person name="Gangashetty P."/>
            <person name="Hamidou F."/>
            <person name="Sanogo M.D."/>
            <person name="Zwaenepoel A."/>
            <person name="Wallace J."/>
            <person name="Van De Peer Y."/>
            <person name="Van Deynze A."/>
        </authorList>
    </citation>
    <scope>NUCLEOTIDE SEQUENCE</scope>
    <source>
        <tissue evidence="1">Leaves</tissue>
    </source>
</reference>
<gene>
    <name evidence="1" type="ORF">HU200_013281</name>
</gene>
<dbReference type="Proteomes" id="UP000636709">
    <property type="component" value="Unassembled WGS sequence"/>
</dbReference>
<evidence type="ECO:0000313" key="1">
    <source>
        <dbReference type="EMBL" id="KAF8747212.1"/>
    </source>
</evidence>
<keyword evidence="2" id="KW-1185">Reference proteome</keyword>